<feature type="transmembrane region" description="Helical" evidence="2">
    <location>
        <begin position="72"/>
        <end position="90"/>
    </location>
</feature>
<reference evidence="3 4" key="1">
    <citation type="journal article" date="2019" name="New Phytol.">
        <title>Comparative genomics reveals unique wood-decay strategies and fruiting body development in the Schizophyllaceae.</title>
        <authorList>
            <person name="Almasi E."/>
            <person name="Sahu N."/>
            <person name="Krizsan K."/>
            <person name="Balint B."/>
            <person name="Kovacs G.M."/>
            <person name="Kiss B."/>
            <person name="Cseklye J."/>
            <person name="Drula E."/>
            <person name="Henrissat B."/>
            <person name="Nagy I."/>
            <person name="Chovatia M."/>
            <person name="Adam C."/>
            <person name="LaButti K."/>
            <person name="Lipzen A."/>
            <person name="Riley R."/>
            <person name="Grigoriev I.V."/>
            <person name="Nagy L.G."/>
        </authorList>
    </citation>
    <scope>NUCLEOTIDE SEQUENCE [LARGE SCALE GENOMIC DNA]</scope>
    <source>
        <strain evidence="3 4">NL-1724</strain>
    </source>
</reference>
<sequence>MSFTALMQESIPHIITSLLTHLLATGWAGFQIYHTNDFRTVFTRVITNGACNGAPLLQHYWEDRAKMELPSLVLNAVALLMSAVLTWKLIKLFGWQTFKRVGASMQINRIYRCVLLLCITIQLALFFMAAAVGLWIDQLFNGVAGKVAWHGTAWKAAFIVVLVLLFPWLATGWVSARRELRWPMIGFVVLATMYLVGFGVMFISTTFRWTFQEWTLFAVIAGISVTLALMALILGVICRCNFGKGLLRYLQAEQPLPGDNFTPSNDVEKVSFPNNSAPVPTYSAMFGKPEEVPPPAHMFPATGVRMGPRFFSQSEPFDSASSQYLGSSESGTVYGGEGSIYHGKGSGSLYPESAGVYQGSIGPGTYSSTASTPAMPPLARVPSKGSERSFSSTSSGKSLQSRKERWVID</sequence>
<feature type="transmembrane region" description="Helical" evidence="2">
    <location>
        <begin position="182"/>
        <end position="204"/>
    </location>
</feature>
<evidence type="ECO:0000256" key="2">
    <source>
        <dbReference type="SAM" id="Phobius"/>
    </source>
</evidence>
<name>A0A550CML6_9AGAR</name>
<proteinExistence type="predicted"/>
<feature type="transmembrane region" description="Helical" evidence="2">
    <location>
        <begin position="12"/>
        <end position="33"/>
    </location>
</feature>
<evidence type="ECO:0000313" key="3">
    <source>
        <dbReference type="EMBL" id="TRM66004.1"/>
    </source>
</evidence>
<keyword evidence="4" id="KW-1185">Reference proteome</keyword>
<gene>
    <name evidence="3" type="ORF">BD626DRAFT_546389</name>
</gene>
<feature type="transmembrane region" description="Helical" evidence="2">
    <location>
        <begin position="216"/>
        <end position="238"/>
    </location>
</feature>
<feature type="transmembrane region" description="Helical" evidence="2">
    <location>
        <begin position="110"/>
        <end position="136"/>
    </location>
</feature>
<feature type="transmembrane region" description="Helical" evidence="2">
    <location>
        <begin position="156"/>
        <end position="175"/>
    </location>
</feature>
<comment type="caution">
    <text evidence="3">The sequence shown here is derived from an EMBL/GenBank/DDBJ whole genome shotgun (WGS) entry which is preliminary data.</text>
</comment>
<dbReference type="AlphaFoldDB" id="A0A550CML6"/>
<dbReference type="EMBL" id="VDMD01000004">
    <property type="protein sequence ID" value="TRM66004.1"/>
    <property type="molecule type" value="Genomic_DNA"/>
</dbReference>
<feature type="region of interest" description="Disordered" evidence="1">
    <location>
        <begin position="367"/>
        <end position="409"/>
    </location>
</feature>
<evidence type="ECO:0000256" key="1">
    <source>
        <dbReference type="SAM" id="MobiDB-lite"/>
    </source>
</evidence>
<accession>A0A550CML6</accession>
<dbReference type="STRING" id="97359.A0A550CML6"/>
<dbReference type="Proteomes" id="UP000320762">
    <property type="component" value="Unassembled WGS sequence"/>
</dbReference>
<keyword evidence="2" id="KW-1133">Transmembrane helix</keyword>
<dbReference type="OrthoDB" id="2448307at2759"/>
<protein>
    <submittedName>
        <fullName evidence="3">Uncharacterized protein</fullName>
    </submittedName>
</protein>
<dbReference type="InterPro" id="IPR040410">
    <property type="entry name" value="UPF0658_Golgi"/>
</dbReference>
<evidence type="ECO:0000313" key="4">
    <source>
        <dbReference type="Proteomes" id="UP000320762"/>
    </source>
</evidence>
<feature type="compositionally biased region" description="Low complexity" evidence="1">
    <location>
        <begin position="388"/>
        <end position="399"/>
    </location>
</feature>
<dbReference type="PANTHER" id="PTHR34391">
    <property type="entry name" value="UPF0658 GOLGI APPARATUS MEMBRANE PROTEIN C1952.10C-RELATED"/>
    <property type="match status" value="1"/>
</dbReference>
<organism evidence="3 4">
    <name type="scientific">Schizophyllum amplum</name>
    <dbReference type="NCBI Taxonomy" id="97359"/>
    <lineage>
        <taxon>Eukaryota</taxon>
        <taxon>Fungi</taxon>
        <taxon>Dikarya</taxon>
        <taxon>Basidiomycota</taxon>
        <taxon>Agaricomycotina</taxon>
        <taxon>Agaricomycetes</taxon>
        <taxon>Agaricomycetidae</taxon>
        <taxon>Agaricales</taxon>
        <taxon>Schizophyllaceae</taxon>
        <taxon>Schizophyllum</taxon>
    </lineage>
</organism>
<keyword evidence="2" id="KW-0812">Transmembrane</keyword>
<dbReference type="GO" id="GO:0005794">
    <property type="term" value="C:Golgi apparatus"/>
    <property type="evidence" value="ECO:0007669"/>
    <property type="project" value="TreeGrafter"/>
</dbReference>
<keyword evidence="2" id="KW-0472">Membrane</keyword>
<dbReference type="PANTHER" id="PTHR34391:SF2">
    <property type="entry name" value="TRP C-TERMINAL DOMAIN-CONTAINING PROTEIN"/>
    <property type="match status" value="1"/>
</dbReference>